<comment type="similarity">
    <text evidence="1">Belongs to the short-chain fatty acyl-CoA assimilation regulator (ScfR) family.</text>
</comment>
<dbReference type="Pfam" id="PF06114">
    <property type="entry name" value="Peptidase_M78"/>
    <property type="match status" value="1"/>
</dbReference>
<dbReference type="PANTHER" id="PTHR43236:SF2">
    <property type="entry name" value="BLL0069 PROTEIN"/>
    <property type="match status" value="1"/>
</dbReference>
<dbReference type="SMART" id="SM00530">
    <property type="entry name" value="HTH_XRE"/>
    <property type="match status" value="1"/>
</dbReference>
<dbReference type="SUPFAM" id="SSF47413">
    <property type="entry name" value="lambda repressor-like DNA-binding domains"/>
    <property type="match status" value="1"/>
</dbReference>
<reference evidence="4 5" key="1">
    <citation type="submission" date="2020-01" db="EMBL/GenBank/DDBJ databases">
        <authorList>
            <person name="Deng T."/>
        </authorList>
    </citation>
    <scope>NUCLEOTIDE SEQUENCE [LARGE SCALE GENOMIC DNA]</scope>
    <source>
        <strain evidence="4 5">5221</strain>
    </source>
</reference>
<dbReference type="EMBL" id="WWEQ01000037">
    <property type="protein sequence ID" value="MYM20145.1"/>
    <property type="molecule type" value="Genomic_DNA"/>
</dbReference>
<evidence type="ECO:0000313" key="5">
    <source>
        <dbReference type="Proteomes" id="UP000469215"/>
    </source>
</evidence>
<dbReference type="CDD" id="cd00093">
    <property type="entry name" value="HTH_XRE"/>
    <property type="match status" value="1"/>
</dbReference>
<dbReference type="PROSITE" id="PS50943">
    <property type="entry name" value="HTH_CROC1"/>
    <property type="match status" value="1"/>
</dbReference>
<dbReference type="GO" id="GO:0003677">
    <property type="term" value="F:DNA binding"/>
    <property type="evidence" value="ECO:0007669"/>
    <property type="project" value="InterPro"/>
</dbReference>
<keyword evidence="5" id="KW-1185">Reference proteome</keyword>
<comment type="caution">
    <text evidence="4">The sequence shown here is derived from an EMBL/GenBank/DDBJ whole genome shotgun (WGS) entry which is preliminary data.</text>
</comment>
<feature type="domain" description="HTH cro/C1-type" evidence="3">
    <location>
        <begin position="55"/>
        <end position="109"/>
    </location>
</feature>
<evidence type="ECO:0000313" key="4">
    <source>
        <dbReference type="EMBL" id="MYM20145.1"/>
    </source>
</evidence>
<proteinExistence type="inferred from homology"/>
<accession>A0A6N9H8B0</accession>
<dbReference type="Gene3D" id="1.10.260.40">
    <property type="entry name" value="lambda repressor-like DNA-binding domains"/>
    <property type="match status" value="1"/>
</dbReference>
<dbReference type="Pfam" id="PF13560">
    <property type="entry name" value="HTH_31"/>
    <property type="match status" value="1"/>
</dbReference>
<dbReference type="InterPro" id="IPR001387">
    <property type="entry name" value="Cro/C1-type_HTH"/>
</dbReference>
<dbReference type="PANTHER" id="PTHR43236">
    <property type="entry name" value="ANTITOXIN HIGA1"/>
    <property type="match status" value="1"/>
</dbReference>
<evidence type="ECO:0000259" key="3">
    <source>
        <dbReference type="PROSITE" id="PS50943"/>
    </source>
</evidence>
<feature type="region of interest" description="Disordered" evidence="2">
    <location>
        <begin position="1"/>
        <end position="26"/>
    </location>
</feature>
<dbReference type="RefSeq" id="WP_160953567.1">
    <property type="nucleotide sequence ID" value="NZ_WWEQ01000037.1"/>
</dbReference>
<sequence length="520" mass="56507">MTNDTAAPAPPGAGERGPRGDALVAGGVGTVGAGAAAAPESGPGEADALSIGRRIRHYRTERGLTLAQLGAAVDRAASQISAFENGRREPSVSLLRACAKELGVTVADLLDPRPVDARQALELEAERNQESALYSSLGLPHVRVKSQPTETLEAIVGLQRALGRVLEQRAATPEEARRANRMLREQMRAKDNHFPDIEAAAAGLLATVGYDSGPLTQRQAAGVAEHLGFTLHYVPDLPRSTRSVLDEKNNRIYLSNDTSAGQDARSQLLTTLASHILEHTTPKNFQDFLLQRVEANYLAAALLVPEKSAVAMLQTAKKNRQISIEGLRDQYGVSYETAAHRFTNLATAHLDLPVHFMKVHNSGTIYKAYSNDGLPFPTDPLGSVEGQYGCKRFTSRTVFTTEDRFSPYFQYTDTPAGTFWCTARVLPGGGDFSISVGVPFQHVKWFWGQDTPHRSESRCPDPTCCRQPPAELAAKWEHASWPSARTHASLLAAVPPGVFPGVDTTEVYQFLERHEPHPPL</sequence>
<dbReference type="InterPro" id="IPR052345">
    <property type="entry name" value="Rad_response_metalloprotease"/>
</dbReference>
<name>A0A6N9H8B0_9MICO</name>
<organism evidence="4 5">
    <name type="scientific">Brevibacterium rongguiense</name>
    <dbReference type="NCBI Taxonomy" id="2695267"/>
    <lineage>
        <taxon>Bacteria</taxon>
        <taxon>Bacillati</taxon>
        <taxon>Actinomycetota</taxon>
        <taxon>Actinomycetes</taxon>
        <taxon>Micrococcales</taxon>
        <taxon>Brevibacteriaceae</taxon>
        <taxon>Brevibacterium</taxon>
    </lineage>
</organism>
<dbReference type="AlphaFoldDB" id="A0A6N9H8B0"/>
<evidence type="ECO:0000256" key="1">
    <source>
        <dbReference type="ARBA" id="ARBA00007227"/>
    </source>
</evidence>
<dbReference type="InterPro" id="IPR010359">
    <property type="entry name" value="IrrE_HExxH"/>
</dbReference>
<dbReference type="Proteomes" id="UP000469215">
    <property type="component" value="Unassembled WGS sequence"/>
</dbReference>
<dbReference type="InterPro" id="IPR010982">
    <property type="entry name" value="Lambda_DNA-bd_dom_sf"/>
</dbReference>
<gene>
    <name evidence="4" type="ORF">GSY69_09235</name>
</gene>
<protein>
    <submittedName>
        <fullName evidence="4">Helix-turn-helix domain-containing protein</fullName>
    </submittedName>
</protein>
<evidence type="ECO:0000256" key="2">
    <source>
        <dbReference type="SAM" id="MobiDB-lite"/>
    </source>
</evidence>